<accession>A0A3L7JAV9</accession>
<dbReference type="EMBL" id="RCWN01000001">
    <property type="protein sequence ID" value="RLQ87766.1"/>
    <property type="molecule type" value="Genomic_DNA"/>
</dbReference>
<gene>
    <name evidence="2" type="ORF">D8780_05640</name>
</gene>
<evidence type="ECO:0000256" key="1">
    <source>
        <dbReference type="SAM" id="Phobius"/>
    </source>
</evidence>
<feature type="transmembrane region" description="Helical" evidence="1">
    <location>
        <begin position="26"/>
        <end position="49"/>
    </location>
</feature>
<keyword evidence="3" id="KW-1185">Reference proteome</keyword>
<proteinExistence type="predicted"/>
<name>A0A3L7JAV9_9HYPH</name>
<reference evidence="2 3" key="1">
    <citation type="submission" date="2018-10" db="EMBL/GenBank/DDBJ databases">
        <title>Notoacmeibacter sp. M2BS9Y-3-1, whole genome shotgun sequence.</title>
        <authorList>
            <person name="Tuo L."/>
        </authorList>
    </citation>
    <scope>NUCLEOTIDE SEQUENCE [LARGE SCALE GENOMIC DNA]</scope>
    <source>
        <strain evidence="2 3">M2BS9Y-3-1</strain>
    </source>
</reference>
<dbReference type="RefSeq" id="WP_121644730.1">
    <property type="nucleotide sequence ID" value="NZ_RCWN01000001.1"/>
</dbReference>
<organism evidence="2 3">
    <name type="scientific">Notoacmeibacter ruber</name>
    <dbReference type="NCBI Taxonomy" id="2670375"/>
    <lineage>
        <taxon>Bacteria</taxon>
        <taxon>Pseudomonadati</taxon>
        <taxon>Pseudomonadota</taxon>
        <taxon>Alphaproteobacteria</taxon>
        <taxon>Hyphomicrobiales</taxon>
        <taxon>Notoacmeibacteraceae</taxon>
        <taxon>Notoacmeibacter</taxon>
    </lineage>
</organism>
<protein>
    <submittedName>
        <fullName evidence="2">Uncharacterized protein</fullName>
    </submittedName>
</protein>
<comment type="caution">
    <text evidence="2">The sequence shown here is derived from an EMBL/GenBank/DDBJ whole genome shotgun (WGS) entry which is preliminary data.</text>
</comment>
<dbReference type="Proteomes" id="UP000281094">
    <property type="component" value="Unassembled WGS sequence"/>
</dbReference>
<sequence length="1111" mass="118843">MNASSGEVEAGAQEPDRSALVRLARIIALFLLGIFLLFSIAFAGLWAFVESDYGRQKITSETNQILQTALGQPVALKIGNIDVGLRNGWRLAVHLRNVALLAPETPVPLASLERLDLVLSPSALVTGRLNLSSLALERGRIEAGLLAPADTVDAFAAIRNEAGQMDPDKATALLMDSARLLNGRTRDLGIRRIELDRVTIARGLMELRVHQASVRRKRGREKGLALEAQADLHTVTNAKGIDVAITSEAVFTPDQRVERLNAEVELPDLDLQPTPRSSADMAGVGIEIEATEKDVRAPGRVTTTLAIDRFNLTPRPHEPVDGAFSLSVRMGEGTGKAEFDDGFLRLGQTHLPLDGAIGPSPLRSKEGTPLYRFELLSNDASIDAVDTALPPLTANFLLRGQYDPVSKIASGDRLAINIAGRKAEGWIALGLTEPLMLGLSLRADYLQTDDLKRLWPYTIAPKTRSFVLEKLTGGSGRDLELDVAAPLPELLDPRLRRSKDELRGSLKMEGVAIALPEELPLVRDTGGSVSVEGSIAKVTIDSGFAEVEGKAVQLQPTRLDVPDTKAKPLRAQLSVAVKGSADALTSIAEKEPIGVTLPIASERLSGEATANVEADLILGPTMGQKPVSAFAVSAQFADAALDGKFQGHTVSKAHGSLFVDPNGFTLRLDGWLDDLAASLDLSKPKEGPIETQVSAKLDRKGLRRFAPTLAEYVDGTVDAEVKVGADGAFDVVLDLKNASIGFAPIGWSKGLGVPGRARFRMETKGEVSRISDLDFETGATRVQGTMLLQGGRLERADLSTLALNETDDARLSLRHDGETMRIIVRGTRLDGRGIIRAMTAPASEKAERQGGGANPLAGRIELDALIGTLGGFGSETLRNAKITFSGSAGEPDHAVLSAVFRSGKRVAFTYERQANRKLQIASGDAGAVLRFADLYDKMSGGQIDALLTGGAEQPMAGKVDIENFMIINEPRLESLASRRTGDRSLNDAVNGKLDTSYVSFDSGSVSLVKSKNRLEVDNGVVRGPQIGMMFEGTVYDANGLMNMTGTFMPAYGLNRIFGEIPILGMVLGNGREQGLIGVTYRLSGSAKAPRLTINPLSVVAPGIFRSIFAFR</sequence>
<keyword evidence="1" id="KW-0472">Membrane</keyword>
<evidence type="ECO:0000313" key="3">
    <source>
        <dbReference type="Proteomes" id="UP000281094"/>
    </source>
</evidence>
<evidence type="ECO:0000313" key="2">
    <source>
        <dbReference type="EMBL" id="RLQ87766.1"/>
    </source>
</evidence>
<dbReference type="AlphaFoldDB" id="A0A3L7JAV9"/>
<keyword evidence="1" id="KW-0812">Transmembrane</keyword>
<keyword evidence="1" id="KW-1133">Transmembrane helix</keyword>